<keyword evidence="1" id="KW-0812">Transmembrane</keyword>
<keyword evidence="1" id="KW-0472">Membrane</keyword>
<reference evidence="2 3" key="1">
    <citation type="submission" date="2020-07" db="EMBL/GenBank/DDBJ databases">
        <title>Sequencing the genomes of 1000 actinobacteria strains.</title>
        <authorList>
            <person name="Klenk H.-P."/>
        </authorList>
    </citation>
    <scope>NUCLEOTIDE SEQUENCE [LARGE SCALE GENOMIC DNA]</scope>
    <source>
        <strain evidence="2 3">DSM 45278</strain>
    </source>
</reference>
<evidence type="ECO:0000313" key="3">
    <source>
        <dbReference type="Proteomes" id="UP000584931"/>
    </source>
</evidence>
<dbReference type="AlphaFoldDB" id="A0A7Y9XE42"/>
<dbReference type="RefSeq" id="WP_179810662.1">
    <property type="nucleotide sequence ID" value="NZ_JACCHL010000001.1"/>
</dbReference>
<name>A0A7Y9XE42_9ACTN</name>
<protein>
    <submittedName>
        <fullName evidence="2">Putative branched-subunit amino acid permease</fullName>
    </submittedName>
</protein>
<gene>
    <name evidence="2" type="ORF">HNR06_003528</name>
</gene>
<sequence length="100" mass="10140">MLLVAPVAAVAATLLLTALTGQILPVLVWGTLTTLIAAAPIVVPAPHRRTATWVCAALLAAAIALGILSVGVFYVPALAALVVAGLTHRPKSRRGRSTAT</sequence>
<organism evidence="2 3">
    <name type="scientific">Nocardiopsis sinuspersici</name>
    <dbReference type="NCBI Taxonomy" id="501010"/>
    <lineage>
        <taxon>Bacteria</taxon>
        <taxon>Bacillati</taxon>
        <taxon>Actinomycetota</taxon>
        <taxon>Actinomycetes</taxon>
        <taxon>Streptosporangiales</taxon>
        <taxon>Nocardiopsidaceae</taxon>
        <taxon>Nocardiopsis</taxon>
    </lineage>
</organism>
<accession>A0A7Y9XE42</accession>
<dbReference type="Proteomes" id="UP000584931">
    <property type="component" value="Unassembled WGS sequence"/>
</dbReference>
<evidence type="ECO:0000256" key="1">
    <source>
        <dbReference type="SAM" id="Phobius"/>
    </source>
</evidence>
<dbReference type="EMBL" id="JACCHL010000001">
    <property type="protein sequence ID" value="NYH53939.1"/>
    <property type="molecule type" value="Genomic_DNA"/>
</dbReference>
<proteinExistence type="predicted"/>
<keyword evidence="1" id="KW-1133">Transmembrane helix</keyword>
<evidence type="ECO:0000313" key="2">
    <source>
        <dbReference type="EMBL" id="NYH53939.1"/>
    </source>
</evidence>
<feature type="transmembrane region" description="Helical" evidence="1">
    <location>
        <begin position="62"/>
        <end position="86"/>
    </location>
</feature>
<comment type="caution">
    <text evidence="2">The sequence shown here is derived from an EMBL/GenBank/DDBJ whole genome shotgun (WGS) entry which is preliminary data.</text>
</comment>